<organism evidence="8 9">
    <name type="scientific">Polistes dominula</name>
    <name type="common">European paper wasp</name>
    <name type="synonym">Vespa dominula</name>
    <dbReference type="NCBI Taxonomy" id="743375"/>
    <lineage>
        <taxon>Eukaryota</taxon>
        <taxon>Metazoa</taxon>
        <taxon>Ecdysozoa</taxon>
        <taxon>Arthropoda</taxon>
        <taxon>Hexapoda</taxon>
        <taxon>Insecta</taxon>
        <taxon>Pterygota</taxon>
        <taxon>Neoptera</taxon>
        <taxon>Endopterygota</taxon>
        <taxon>Hymenoptera</taxon>
        <taxon>Apocrita</taxon>
        <taxon>Aculeata</taxon>
        <taxon>Vespoidea</taxon>
        <taxon>Vespidae</taxon>
        <taxon>Polistinae</taxon>
        <taxon>Polistini</taxon>
        <taxon>Polistes</taxon>
    </lineage>
</organism>
<dbReference type="InterPro" id="IPR051956">
    <property type="entry name" value="eIF2B_epsilon"/>
</dbReference>
<dbReference type="CDD" id="cd11558">
    <property type="entry name" value="W2_eIF2B_epsilon"/>
    <property type="match status" value="1"/>
</dbReference>
<dbReference type="CDD" id="cd03356">
    <property type="entry name" value="LbH_G1P_AT_C_like"/>
    <property type="match status" value="1"/>
</dbReference>
<evidence type="ECO:0000313" key="11">
    <source>
        <dbReference type="RefSeq" id="XP_015174570.1"/>
    </source>
</evidence>
<evidence type="ECO:0000256" key="6">
    <source>
        <dbReference type="ARBA" id="ARBA00046432"/>
    </source>
</evidence>
<evidence type="ECO:0000256" key="1">
    <source>
        <dbReference type="ARBA" id="ARBA00004514"/>
    </source>
</evidence>
<comment type="subcellular location">
    <subcellularLocation>
        <location evidence="1">Cytoplasm</location>
        <location evidence="1">Cytosol</location>
    </subcellularLocation>
</comment>
<sequence>MATKLIKKDALQAVVFTDDFTTALTPVQDVFPTMLLPVLNVPLLDYLIETLKISRIEEIFLYCSSHIDLLKKYVKEKEYEDIIINLIISDGCRSLGDALRDIDTKCLIRGHFILIRGDAFLNYDLRNYLNVHCKKENMDKGAAMTMLLRNVGSTNDSFLREETALVVSNKANNKIFFYKKLKNDEKKVKLELNWFLDNSEVDISTCFIDTHVYLCSPAVLVLFSDNFDFQTMEDFIKGVLMNEEILGERIHYQQLRSDNYSLPITSWKAYYTLSRDILQRRGYPHAPGMFGPLKNFVSISRSSYKHKSVTLAKGCTLEKDCLIGENSTLGQKSFITKSVIGNNCSIDGEATIKNSFIFSNVKIGSGCEITDSIIFSDCDIKQNTKLDGCILNTETIVNPQKQYIDSILEMKNNNLTNTKMEDQDLDESLLFFKDNEAIEYDSDSTDESSTNENSRQCSPVLDDTSLFLSEVIDSLLRGFQDKLNCDNLILEINSSRYAYNVTMREVTYNVIKAILVLPSHYLAETKVPINNQNYYNNLKVMINYFKPIILNYVKTELAQEDCLHAIEEVASMTQELLPYLKNVLHLFYTLDILAEEKILEWYESNDETNDVQIKKVKNAVQSFIKWLQESEDTSEESSSSSSS</sequence>
<dbReference type="PROSITE" id="PS51363">
    <property type="entry name" value="W2"/>
    <property type="match status" value="1"/>
</dbReference>
<dbReference type="Proteomes" id="UP000694924">
    <property type="component" value="Unplaced"/>
</dbReference>
<proteinExistence type="inferred from homology"/>
<evidence type="ECO:0000256" key="4">
    <source>
        <dbReference type="ARBA" id="ARBA00044144"/>
    </source>
</evidence>
<keyword evidence="9 10" id="KW-0648">Protein biosynthesis</keyword>
<feature type="domain" description="W2" evidence="7">
    <location>
        <begin position="461"/>
        <end position="637"/>
    </location>
</feature>
<dbReference type="Gene3D" id="1.25.40.180">
    <property type="match status" value="1"/>
</dbReference>
<name>A0ABM1I2Y1_POLDO</name>
<evidence type="ECO:0000256" key="3">
    <source>
        <dbReference type="ARBA" id="ARBA00022490"/>
    </source>
</evidence>
<comment type="subunit">
    <text evidence="6">Component of the translation initiation factor 2B (eIF2B) complex which is a heterodecamer of two sets of five different subunits: alpha, beta, gamma, delta and epsilon. Subunits alpha, beta and delta comprise a regulatory subcomplex and subunits epsilon and gamma comprise a catalytic subcomplex. Within the complex, the hexameric regulatory complex resides at the center, with the two heterodimeric catalytic subcomplexes bound on opposite sides.</text>
</comment>
<evidence type="ECO:0000313" key="9">
    <source>
        <dbReference type="RefSeq" id="XP_015174568.1"/>
    </source>
</evidence>
<evidence type="ECO:0000256" key="5">
    <source>
        <dbReference type="ARBA" id="ARBA00044345"/>
    </source>
</evidence>
<evidence type="ECO:0000313" key="10">
    <source>
        <dbReference type="RefSeq" id="XP_015174569.1"/>
    </source>
</evidence>
<dbReference type="SMART" id="SM00515">
    <property type="entry name" value="eIF5C"/>
    <property type="match status" value="1"/>
</dbReference>
<dbReference type="GO" id="GO:0003743">
    <property type="term" value="F:translation initiation factor activity"/>
    <property type="evidence" value="ECO:0007669"/>
    <property type="project" value="UniProtKB-KW"/>
</dbReference>
<dbReference type="RefSeq" id="XP_015174568.1">
    <property type="nucleotide sequence ID" value="XM_015319082.1"/>
</dbReference>
<evidence type="ECO:0000259" key="7">
    <source>
        <dbReference type="PROSITE" id="PS51363"/>
    </source>
</evidence>
<gene>
    <name evidence="9 10 11" type="primary">LOC107065414</name>
</gene>
<comment type="similarity">
    <text evidence="2">Belongs to the eIF-2B gamma/epsilon subunits family.</text>
</comment>
<dbReference type="InterPro" id="IPR056764">
    <property type="entry name" value="LbH_EIF2B3/5"/>
</dbReference>
<dbReference type="PANTHER" id="PTHR45887">
    <property type="entry name" value="TRANSLATION INITIATION FACTOR EIF-2B SUBUNIT EPSILON"/>
    <property type="match status" value="1"/>
</dbReference>
<dbReference type="GeneID" id="107065414"/>
<evidence type="ECO:0000313" key="8">
    <source>
        <dbReference type="Proteomes" id="UP000694924"/>
    </source>
</evidence>
<dbReference type="Gene3D" id="3.90.550.10">
    <property type="entry name" value="Spore Coat Polysaccharide Biosynthesis Protein SpsA, Chain A"/>
    <property type="match status" value="1"/>
</dbReference>
<dbReference type="Pfam" id="PF25084">
    <property type="entry name" value="LbH_EIF2B"/>
    <property type="match status" value="1"/>
</dbReference>
<keyword evidence="3" id="KW-0963">Cytoplasm</keyword>
<reference evidence="9 10" key="1">
    <citation type="submission" date="2025-05" db="UniProtKB">
        <authorList>
            <consortium name="RefSeq"/>
        </authorList>
    </citation>
    <scope>IDENTIFICATION</scope>
    <source>
        <tissue evidence="9 10">Whole body</tissue>
    </source>
</reference>
<dbReference type="RefSeq" id="XP_015174570.1">
    <property type="nucleotide sequence ID" value="XM_015319084.1"/>
</dbReference>
<protein>
    <recommendedName>
        <fullName evidence="4">Translation initiation factor eIF2B subunit epsilon</fullName>
    </recommendedName>
    <alternativeName>
        <fullName evidence="5">eIF2B GDP-GTP exchange factor subunit epsilon</fullName>
    </alternativeName>
</protein>
<dbReference type="Gene3D" id="2.160.10.10">
    <property type="entry name" value="Hexapeptide repeat proteins"/>
    <property type="match status" value="1"/>
</dbReference>
<keyword evidence="9 10" id="KW-0396">Initiation factor</keyword>
<dbReference type="RefSeq" id="XP_015174569.1">
    <property type="nucleotide sequence ID" value="XM_015319083.1"/>
</dbReference>
<dbReference type="SUPFAM" id="SSF48371">
    <property type="entry name" value="ARM repeat"/>
    <property type="match status" value="1"/>
</dbReference>
<accession>A0ABM1I2Y1</accession>
<keyword evidence="8" id="KW-1185">Reference proteome</keyword>
<dbReference type="SUPFAM" id="SSF53448">
    <property type="entry name" value="Nucleotide-diphospho-sugar transferases"/>
    <property type="match status" value="1"/>
</dbReference>
<evidence type="ECO:0000256" key="2">
    <source>
        <dbReference type="ARBA" id="ARBA00007878"/>
    </source>
</evidence>
<dbReference type="InterPro" id="IPR029044">
    <property type="entry name" value="Nucleotide-diphossugar_trans"/>
</dbReference>
<dbReference type="InterPro" id="IPR003307">
    <property type="entry name" value="W2_domain"/>
</dbReference>
<dbReference type="PANTHER" id="PTHR45887:SF1">
    <property type="entry name" value="TRANSLATION INITIATION FACTOR EIF-2B SUBUNIT EPSILON"/>
    <property type="match status" value="1"/>
</dbReference>
<dbReference type="Pfam" id="PF02020">
    <property type="entry name" value="W2"/>
    <property type="match status" value="1"/>
</dbReference>
<dbReference type="InterPro" id="IPR044123">
    <property type="entry name" value="W2_eIF2B_epsilon"/>
</dbReference>
<dbReference type="InterPro" id="IPR016024">
    <property type="entry name" value="ARM-type_fold"/>
</dbReference>